<feature type="region of interest" description="Disordered" evidence="1">
    <location>
        <begin position="343"/>
        <end position="418"/>
    </location>
</feature>
<dbReference type="Proteomes" id="UP001163046">
    <property type="component" value="Unassembled WGS sequence"/>
</dbReference>
<evidence type="ECO:0000313" key="2">
    <source>
        <dbReference type="EMBL" id="KAJ7374067.1"/>
    </source>
</evidence>
<feature type="compositionally biased region" description="Basic and acidic residues" evidence="1">
    <location>
        <begin position="70"/>
        <end position="81"/>
    </location>
</feature>
<evidence type="ECO:0000313" key="3">
    <source>
        <dbReference type="Proteomes" id="UP001163046"/>
    </source>
</evidence>
<gene>
    <name evidence="2" type="ORF">OS493_009398</name>
</gene>
<evidence type="ECO:0000256" key="1">
    <source>
        <dbReference type="SAM" id="MobiDB-lite"/>
    </source>
</evidence>
<keyword evidence="3" id="KW-1185">Reference proteome</keyword>
<feature type="compositionally biased region" description="Basic and acidic residues" evidence="1">
    <location>
        <begin position="439"/>
        <end position="452"/>
    </location>
</feature>
<dbReference type="AlphaFoldDB" id="A0A9X0CS60"/>
<comment type="caution">
    <text evidence="2">The sequence shown here is derived from an EMBL/GenBank/DDBJ whole genome shotgun (WGS) entry which is preliminary data.</text>
</comment>
<feature type="region of interest" description="Disordered" evidence="1">
    <location>
        <begin position="54"/>
        <end position="114"/>
    </location>
</feature>
<name>A0A9X0CS60_9CNID</name>
<feature type="compositionally biased region" description="Polar residues" evidence="1">
    <location>
        <begin position="401"/>
        <end position="418"/>
    </location>
</feature>
<proteinExistence type="predicted"/>
<feature type="region of interest" description="Disordered" evidence="1">
    <location>
        <begin position="439"/>
        <end position="459"/>
    </location>
</feature>
<feature type="compositionally biased region" description="Basic and acidic residues" evidence="1">
    <location>
        <begin position="343"/>
        <end position="359"/>
    </location>
</feature>
<feature type="compositionally biased region" description="Basic and acidic residues" evidence="1">
    <location>
        <begin position="533"/>
        <end position="553"/>
    </location>
</feature>
<dbReference type="EMBL" id="MU826829">
    <property type="protein sequence ID" value="KAJ7374067.1"/>
    <property type="molecule type" value="Genomic_DNA"/>
</dbReference>
<feature type="region of interest" description="Disordered" evidence="1">
    <location>
        <begin position="522"/>
        <end position="558"/>
    </location>
</feature>
<feature type="compositionally biased region" description="Basic and acidic residues" evidence="1">
    <location>
        <begin position="180"/>
        <end position="198"/>
    </location>
</feature>
<feature type="compositionally biased region" description="Basic and acidic residues" evidence="1">
    <location>
        <begin position="250"/>
        <end position="266"/>
    </location>
</feature>
<feature type="compositionally biased region" description="Basic and acidic residues" evidence="1">
    <location>
        <begin position="275"/>
        <end position="286"/>
    </location>
</feature>
<organism evidence="2 3">
    <name type="scientific">Desmophyllum pertusum</name>
    <dbReference type="NCBI Taxonomy" id="174260"/>
    <lineage>
        <taxon>Eukaryota</taxon>
        <taxon>Metazoa</taxon>
        <taxon>Cnidaria</taxon>
        <taxon>Anthozoa</taxon>
        <taxon>Hexacorallia</taxon>
        <taxon>Scleractinia</taxon>
        <taxon>Caryophylliina</taxon>
        <taxon>Caryophylliidae</taxon>
        <taxon>Desmophyllum</taxon>
    </lineage>
</organism>
<accession>A0A9X0CS60</accession>
<sequence>MVWFCLESSSLWKRRRVPNGTEANQASAHRRKFGVIVVPPEHFRKALSIGAIGSMNQSSSGKNLRRKSSHLPEIERKREVNKNNLAPLTEKLPAGRNGGQDLSEEKPSVVPQSAPSVMMGSLYSGLRQRNLHQAPNSMSGQTEHLENHCLPAIKPANGRNAPGDEKEIHLTSPAYNPETENFHRRNSTDGAKEIEGRAKCSRKPPHHLPPLDPSVFEKMSNSPKAVISQEKKPKRRVKRPAVMESNSEICPKKREKDNKSNIKEEDTLPIETDQSEEKIEFAEKKSPSAKRHPAKETSRPTTSCGPVDQREFQMMNHSVDRGKNEHYFHETLIKAPTIVHGEFKARDGNSNRFSAEKPRASRRSSIASSMELLSTKDEVNAQGGNSNRFSAEKSRAPRRCSTVSSPSTETTGKAESSTQFSAKWSVPVIVSRGRKYECDRAPASNNRREEKSSGPFQESPIAICPEYQQAAGFETEPEGFLVEAFPQSDLTSMKYQAIREFVEWLCAAKQIIADSPLTNQELSDRSVPMKVSRGREYESYRAADGNNRREEKSSGPLQERPMAICPEYQQAAGFETDESYIVDSFPQPDVTYQAYQRVRRVGVCSEAESTVLKNERRQARVLMKKFGDMNFPG</sequence>
<feature type="region of interest" description="Disordered" evidence="1">
    <location>
        <begin position="175"/>
        <end position="311"/>
    </location>
</feature>
<protein>
    <submittedName>
        <fullName evidence="2">Uncharacterized protein</fullName>
    </submittedName>
</protein>
<reference evidence="2" key="1">
    <citation type="submission" date="2023-01" db="EMBL/GenBank/DDBJ databases">
        <title>Genome assembly of the deep-sea coral Lophelia pertusa.</title>
        <authorList>
            <person name="Herrera S."/>
            <person name="Cordes E."/>
        </authorList>
    </citation>
    <scope>NUCLEOTIDE SEQUENCE</scope>
    <source>
        <strain evidence="2">USNM1676648</strain>
        <tissue evidence="2">Polyp</tissue>
    </source>
</reference>